<dbReference type="PANTHER" id="PTHR48099">
    <property type="entry name" value="C-1-TETRAHYDROFOLATE SYNTHASE, CYTOPLASMIC-RELATED"/>
    <property type="match status" value="1"/>
</dbReference>
<protein>
    <submittedName>
        <fullName evidence="6">Bifunctional protein FolD protein</fullName>
    </submittedName>
</protein>
<gene>
    <name evidence="6" type="primary">folD</name>
    <name evidence="6" type="ORF">G3RUM_00392</name>
</gene>
<dbReference type="Gene3D" id="3.40.50.720">
    <property type="entry name" value="NAD(P)-binding Rossmann-like Domain"/>
    <property type="match status" value="1"/>
</dbReference>
<comment type="caution">
    <text evidence="6">The sequence shown here is derived from an EMBL/GenBank/DDBJ whole genome shotgun (WGS) entry which is preliminary data.</text>
</comment>
<dbReference type="InterPro" id="IPR020630">
    <property type="entry name" value="THF_DH/CycHdrlase_cat_dom"/>
</dbReference>
<evidence type="ECO:0000259" key="4">
    <source>
        <dbReference type="Pfam" id="PF00763"/>
    </source>
</evidence>
<dbReference type="InterPro" id="IPR036291">
    <property type="entry name" value="NAD(P)-bd_dom_sf"/>
</dbReference>
<keyword evidence="3" id="KW-0028">Amino-acid biosynthesis</keyword>
<dbReference type="Pfam" id="PF02882">
    <property type="entry name" value="THF_DHG_CYH_C"/>
    <property type="match status" value="1"/>
</dbReference>
<dbReference type="InterPro" id="IPR000672">
    <property type="entry name" value="THF_DH/CycHdrlase"/>
</dbReference>
<keyword evidence="7" id="KW-1185">Reference proteome</keyword>
<name>A0ABY0FNL4_9BACT</name>
<evidence type="ECO:0000256" key="1">
    <source>
        <dbReference type="ARBA" id="ARBA00022563"/>
    </source>
</evidence>
<keyword evidence="3" id="KW-0486">Methionine biosynthesis</keyword>
<dbReference type="Gene3D" id="3.40.50.10860">
    <property type="entry name" value="Leucine Dehydrogenase, chain A, domain 1"/>
    <property type="match status" value="1"/>
</dbReference>
<dbReference type="Proteomes" id="UP001191019">
    <property type="component" value="Unassembled WGS sequence"/>
</dbReference>
<dbReference type="SUPFAM" id="SSF53223">
    <property type="entry name" value="Aminoacid dehydrogenase-like, N-terminal domain"/>
    <property type="match status" value="1"/>
</dbReference>
<dbReference type="InterPro" id="IPR046346">
    <property type="entry name" value="Aminoacid_DH-like_N_sf"/>
</dbReference>
<evidence type="ECO:0000313" key="6">
    <source>
        <dbReference type="EMBL" id="RYC74843.1"/>
    </source>
</evidence>
<reference evidence="6 7" key="1">
    <citation type="journal article" date="2018" name="bioRxiv">
        <title>Evidence of independent acquisition and adaption of ultra-small bacteria to human hosts across the highly diverse yet reduced genomes of the phylum Saccharibacteria.</title>
        <authorList>
            <person name="McLean J.S."/>
            <person name="Bor B."/>
            <person name="To T.T."/>
            <person name="Liu Q."/>
            <person name="Kearns K.A."/>
            <person name="Solden L.M."/>
            <person name="Wrighton K.C."/>
            <person name="He X."/>
            <person name="Shi W."/>
        </authorList>
    </citation>
    <scope>NUCLEOTIDE SEQUENCE [LARGE SCALE GENOMIC DNA]</scope>
    <source>
        <strain evidence="6 7">TM7_G3_2_Rum_HOT_351B</strain>
    </source>
</reference>
<keyword evidence="2" id="KW-0658">Purine biosynthesis</keyword>
<dbReference type="RefSeq" id="WP_129734861.1">
    <property type="nucleotide sequence ID" value="NZ_PRLM01000003.1"/>
</dbReference>
<dbReference type="EMBL" id="PRLM01000003">
    <property type="protein sequence ID" value="RYC74843.1"/>
    <property type="molecule type" value="Genomic_DNA"/>
</dbReference>
<evidence type="ECO:0000256" key="2">
    <source>
        <dbReference type="ARBA" id="ARBA00022755"/>
    </source>
</evidence>
<dbReference type="PANTHER" id="PTHR48099:SF6">
    <property type="entry name" value="METHENYL TETRAHYDROFOLATE CYCLOHYDROLASE _ NADP-DEPENDENT METHYLENE H4F DEHYDROGENASE"/>
    <property type="match status" value="1"/>
</dbReference>
<dbReference type="InterPro" id="IPR020631">
    <property type="entry name" value="THF_DH/CycHdrlase_NAD-bd_dom"/>
</dbReference>
<sequence length="261" mass="27875">MKVLSGKDLAGFIKERQAHQVAGLSQPPHLLIIRDSNNPVITKYVNLKINYGHDIGIKVTDYHATSSSDIAEKITTANQDPKISGIILQLPITEKAKTDELCNLISPTKDVDGLGVDAAYDSATATAILWLLAGYDIKLDNQKIAIVGRGKLVGAPLYHIFTSSNYDTTLFHRGDDLTKLKQFDIIISATGVPGLISGDFIPPGATLIDAGTASEDGVIKGDLSPDIYKRTDLAAITPTTGGVGPLTITCLFDHVIQAAQR</sequence>
<reference evidence="6 7" key="2">
    <citation type="journal article" date="2020" name="Cell Rep.">
        <title>Acquisition and Adaptation of Ultra-small Parasitic Reduced Genome Bacteria to Mammalian Hosts.</title>
        <authorList>
            <person name="McLean J.S."/>
            <person name="Bor B."/>
            <person name="Kerns K.A."/>
            <person name="Liu Q."/>
            <person name="To T.T."/>
            <person name="Solden L."/>
            <person name="Hendrickson E.L."/>
            <person name="Wrighton K."/>
            <person name="Shi W."/>
            <person name="He X."/>
        </authorList>
    </citation>
    <scope>NUCLEOTIDE SEQUENCE [LARGE SCALE GENOMIC DNA]</scope>
    <source>
        <strain evidence="6 7">TM7_G3_2_Rum_HOT_351B</strain>
    </source>
</reference>
<dbReference type="Pfam" id="PF00763">
    <property type="entry name" value="THF_DHG_CYH"/>
    <property type="match status" value="1"/>
</dbReference>
<dbReference type="PRINTS" id="PR00085">
    <property type="entry name" value="THFDHDRGNASE"/>
</dbReference>
<proteinExistence type="predicted"/>
<dbReference type="SUPFAM" id="SSF51735">
    <property type="entry name" value="NAD(P)-binding Rossmann-fold domains"/>
    <property type="match status" value="1"/>
</dbReference>
<accession>A0ABY0FNL4</accession>
<organism evidence="6 7">
    <name type="scientific">Candidatus Nanosyncoccus alces</name>
    <dbReference type="NCBI Taxonomy" id="2171997"/>
    <lineage>
        <taxon>Bacteria</taxon>
        <taxon>Candidatus Saccharimonadota</taxon>
        <taxon>Candidatus Nanosyncoccalia</taxon>
        <taxon>Candidatus Nanosyncoccales</taxon>
        <taxon>Candidatus Nanosyncoccaceae</taxon>
        <taxon>Candidatus Nanosyncoccus</taxon>
    </lineage>
</organism>
<feature type="domain" description="Tetrahydrofolate dehydrogenase/cyclohydrolase NAD(P)-binding" evidence="5">
    <location>
        <begin position="123"/>
        <end position="260"/>
    </location>
</feature>
<evidence type="ECO:0000313" key="7">
    <source>
        <dbReference type="Proteomes" id="UP001191019"/>
    </source>
</evidence>
<evidence type="ECO:0000259" key="5">
    <source>
        <dbReference type="Pfam" id="PF02882"/>
    </source>
</evidence>
<keyword evidence="1" id="KW-0554">One-carbon metabolism</keyword>
<evidence type="ECO:0000256" key="3">
    <source>
        <dbReference type="ARBA" id="ARBA00023167"/>
    </source>
</evidence>
<feature type="domain" description="Tetrahydrofolate dehydrogenase/cyclohydrolase catalytic" evidence="4">
    <location>
        <begin position="4"/>
        <end position="112"/>
    </location>
</feature>